<organism evidence="2">
    <name type="scientific">Candidatus Methanogaster sp. ANME-2c ERB4</name>
    <dbReference type="NCBI Taxonomy" id="2759911"/>
    <lineage>
        <taxon>Archaea</taxon>
        <taxon>Methanobacteriati</taxon>
        <taxon>Methanobacteriota</taxon>
        <taxon>Stenosarchaea group</taxon>
        <taxon>Methanomicrobia</taxon>
        <taxon>Methanosarcinales</taxon>
        <taxon>ANME-2 cluster</taxon>
        <taxon>Candidatus Methanogasteraceae</taxon>
        <taxon>Candidatus Methanogaster</taxon>
    </lineage>
</organism>
<gene>
    <name evidence="1" type="ORF">CAHJBFHG_00008</name>
    <name evidence="2" type="ORF">HJDPDKJO_00008</name>
</gene>
<dbReference type="EMBL" id="MT630959">
    <property type="protein sequence ID" value="QNO44372.1"/>
    <property type="molecule type" value="Genomic_DNA"/>
</dbReference>
<dbReference type="AlphaFoldDB" id="A0A7G9YCQ0"/>
<accession>A0A7G9YCQ0</accession>
<protein>
    <recommendedName>
        <fullName evidence="3">Alpha-galactosidase NEW3 domain-containing protein</fullName>
    </recommendedName>
</protein>
<evidence type="ECO:0000313" key="1">
    <source>
        <dbReference type="EMBL" id="QNO44372.1"/>
    </source>
</evidence>
<sequence length="417" mass="45821">MLISAACVTAAAPPVAAVVPVPMETPPPLEDVPDVSNMNITKLQISPQHTGLDLMPGDSDEITVTVKNPNNKTVSVDPTIKDQPYSDYILDKEWITITPASVELEADGGEEEFTISVAIPDDVERGQYSTQIAFTDDVMPTPYAPYPMYINALNLYVSVWKPPVVQIQPRYIHDRVESGKEYDYTINLKNTDDCDIEIDPELKREQWYHYEMGGQAFEDDAITITAPPVVPANGTATVNVHLAVPLGAKGEYYSGIDLGIDDSSSGGWYDDSEMVQLNFEVWTQPTEHYVKEFATETAAPITIEIESNQYRYDMCGGGSSGSGDDEKPSFDVVLRGPEGDEVTLAKTAVEYQGSVNLGGSDCTPPWEIASSGMYNEGSTSYIERYTANGEIGNWELGILPHYVEEFEYTIEIGDSET</sequence>
<name>A0A7G9YCQ0_9EURY</name>
<reference evidence="2" key="1">
    <citation type="submission" date="2020-06" db="EMBL/GenBank/DDBJ databases">
        <title>Unique genomic features of the anaerobic methanotrophic archaea.</title>
        <authorList>
            <person name="Chadwick G.L."/>
            <person name="Skennerton C.T."/>
            <person name="Laso-Perez R."/>
            <person name="Leu A.O."/>
            <person name="Speth D.R."/>
            <person name="Yu H."/>
            <person name="Morgan-Lang C."/>
            <person name="Hatzenpichler R."/>
            <person name="Goudeau D."/>
            <person name="Malmstrom R."/>
            <person name="Brazelton W.J."/>
            <person name="Woyke T."/>
            <person name="Hallam S.J."/>
            <person name="Tyson G.W."/>
            <person name="Wegener G."/>
            <person name="Boetius A."/>
            <person name="Orphan V."/>
        </authorList>
    </citation>
    <scope>NUCLEOTIDE SEQUENCE</scope>
</reference>
<evidence type="ECO:0008006" key="3">
    <source>
        <dbReference type="Google" id="ProtNLM"/>
    </source>
</evidence>
<evidence type="ECO:0000313" key="2">
    <source>
        <dbReference type="EMBL" id="QNO45784.1"/>
    </source>
</evidence>
<dbReference type="EMBL" id="MT631151">
    <property type="protein sequence ID" value="QNO45784.1"/>
    <property type="molecule type" value="Genomic_DNA"/>
</dbReference>
<proteinExistence type="predicted"/>